<organism evidence="1 2">
    <name type="scientific">Castor canadensis</name>
    <name type="common">American beaver</name>
    <dbReference type="NCBI Taxonomy" id="51338"/>
    <lineage>
        <taxon>Eukaryota</taxon>
        <taxon>Metazoa</taxon>
        <taxon>Chordata</taxon>
        <taxon>Craniata</taxon>
        <taxon>Vertebrata</taxon>
        <taxon>Euteleostomi</taxon>
        <taxon>Mammalia</taxon>
        <taxon>Eutheria</taxon>
        <taxon>Euarchontoglires</taxon>
        <taxon>Glires</taxon>
        <taxon>Rodentia</taxon>
        <taxon>Castorimorpha</taxon>
        <taxon>Castoridae</taxon>
        <taxon>Castor</taxon>
    </lineage>
</organism>
<dbReference type="RefSeq" id="XP_073923096.1">
    <property type="nucleotide sequence ID" value="XM_074066995.1"/>
</dbReference>
<name>A0AC58M111_CASCN</name>
<protein>
    <submittedName>
        <fullName evidence="2">Uncharacterized protein</fullName>
    </submittedName>
</protein>
<dbReference type="Proteomes" id="UP001732720">
    <property type="component" value="Chromosome 3"/>
</dbReference>
<reference evidence="2" key="1">
    <citation type="submission" date="2025-08" db="UniProtKB">
        <authorList>
            <consortium name="RefSeq"/>
        </authorList>
    </citation>
    <scope>IDENTIFICATION</scope>
</reference>
<gene>
    <name evidence="2" type="primary">LOC141421450</name>
</gene>
<sequence length="335" mass="35811">MVGTGNSQFSGQVVLRGHSAECLLNILATGPTLFPQGYRKSRFQHRTQSTRHQCAPLSSYNLESRIGKGGSSSPTRGKSISVQSVAETLFHHFNPTFLRFFGENLKFGLLRRRGPKSGLLGLKFGSDEPSRCLLWKRRFPGVGFARWRGSSRARAQKPEPEAAGTRAERGCAVSWPLPSAGAIFSGASHPPTPFPGRRRGSLQLAAAARASSAPPPRLPRRRWLLVASTRAGPETEHVWKRSAAPAAAAARAEPGCVRLSPFSARPQERSASAAPPGPAERGALAAAGPAAAHRSPLLATRKPLLLRWALPLLPVPGNPRGFALGVRGALCCPCR</sequence>
<accession>A0AC58M111</accession>
<keyword evidence="1" id="KW-1185">Reference proteome</keyword>
<evidence type="ECO:0000313" key="2">
    <source>
        <dbReference type="RefSeq" id="XP_073923096.1"/>
    </source>
</evidence>
<evidence type="ECO:0000313" key="1">
    <source>
        <dbReference type="Proteomes" id="UP001732720"/>
    </source>
</evidence>
<proteinExistence type="predicted"/>